<feature type="coiled-coil region" evidence="1">
    <location>
        <begin position="75"/>
        <end position="107"/>
    </location>
</feature>
<dbReference type="Proteomes" id="UP000265566">
    <property type="component" value="Chromosome 2"/>
</dbReference>
<dbReference type="EMBL" id="PSQE01000002">
    <property type="protein sequence ID" value="RHN73114.1"/>
    <property type="molecule type" value="Genomic_DNA"/>
</dbReference>
<gene>
    <name evidence="2" type="ordered locus">MTR_2g035110</name>
    <name evidence="3" type="ORF">MtrunA17_Chr2g0295031</name>
</gene>
<accession>A0A0C3V141</accession>
<evidence type="ECO:0000256" key="1">
    <source>
        <dbReference type="SAM" id="Coils"/>
    </source>
</evidence>
<sequence>MYKTQMFEKQSQSGEIISQQPTKEIDNGIYMEIVGGINKKENILKLGSQVVVFKESLRPSPSISTDVVSSEKVAVMGAKIEALTVELKKKNLEQETLRQKMERLKQIIGNIVPNMNTSIQQEGEGDNINNKIDEL</sequence>
<evidence type="ECO:0000313" key="3">
    <source>
        <dbReference type="EMBL" id="RHN73114.1"/>
    </source>
</evidence>
<evidence type="ECO:0000313" key="5">
    <source>
        <dbReference type="Proteomes" id="UP000002051"/>
    </source>
</evidence>
<reference evidence="3" key="4">
    <citation type="journal article" date="2018" name="Nat. Plants">
        <title>Whole-genome landscape of Medicago truncatula symbiotic genes.</title>
        <authorList>
            <person name="Pecrix Y."/>
            <person name="Gamas P."/>
            <person name="Carrere S."/>
        </authorList>
    </citation>
    <scope>NUCLEOTIDE SEQUENCE</scope>
    <source>
        <tissue evidence="3">Leaves</tissue>
    </source>
</reference>
<dbReference type="HOGENOM" id="CLU_1941266_0_0_1"/>
<dbReference type="EnsemblPlants" id="AES65081">
    <property type="protein sequence ID" value="AES65081"/>
    <property type="gene ID" value="MTR_2g035110"/>
</dbReference>
<proteinExistence type="predicted"/>
<organism evidence="2 5">
    <name type="scientific">Medicago truncatula</name>
    <name type="common">Barrel medic</name>
    <name type="synonym">Medicago tribuloides</name>
    <dbReference type="NCBI Taxonomy" id="3880"/>
    <lineage>
        <taxon>Eukaryota</taxon>
        <taxon>Viridiplantae</taxon>
        <taxon>Streptophyta</taxon>
        <taxon>Embryophyta</taxon>
        <taxon>Tracheophyta</taxon>
        <taxon>Spermatophyta</taxon>
        <taxon>Magnoliopsida</taxon>
        <taxon>eudicotyledons</taxon>
        <taxon>Gunneridae</taxon>
        <taxon>Pentapetalae</taxon>
        <taxon>rosids</taxon>
        <taxon>fabids</taxon>
        <taxon>Fabales</taxon>
        <taxon>Fabaceae</taxon>
        <taxon>Papilionoideae</taxon>
        <taxon>50 kb inversion clade</taxon>
        <taxon>NPAAA clade</taxon>
        <taxon>Hologalegina</taxon>
        <taxon>IRL clade</taxon>
        <taxon>Trifolieae</taxon>
        <taxon>Medicago</taxon>
    </lineage>
</organism>
<dbReference type="Proteomes" id="UP000002051">
    <property type="component" value="Chromosome 2"/>
</dbReference>
<keyword evidence="1" id="KW-0175">Coiled coil</keyword>
<dbReference type="Gramene" id="rna8897">
    <property type="protein sequence ID" value="RHN73114.1"/>
    <property type="gene ID" value="gene8897"/>
</dbReference>
<reference evidence="4" key="3">
    <citation type="submission" date="2015-04" db="UniProtKB">
        <authorList>
            <consortium name="EnsemblPlants"/>
        </authorList>
    </citation>
    <scope>IDENTIFICATION</scope>
    <source>
        <strain evidence="4">cv. Jemalong A17</strain>
    </source>
</reference>
<protein>
    <submittedName>
        <fullName evidence="2 4">Uncharacterized protein</fullName>
    </submittedName>
</protein>
<reference evidence="2 5" key="2">
    <citation type="journal article" date="2014" name="BMC Genomics">
        <title>An improved genome release (version Mt4.0) for the model legume Medicago truncatula.</title>
        <authorList>
            <person name="Tang H."/>
            <person name="Krishnakumar V."/>
            <person name="Bidwell S."/>
            <person name="Rosen B."/>
            <person name="Chan A."/>
            <person name="Zhou S."/>
            <person name="Gentzbittel L."/>
            <person name="Childs K.L."/>
            <person name="Yandell M."/>
            <person name="Gundlach H."/>
            <person name="Mayer K.F."/>
            <person name="Schwartz D.C."/>
            <person name="Town C.D."/>
        </authorList>
    </citation>
    <scope>GENOME REANNOTATION</scope>
    <source>
        <strain evidence="4 5">cv. Jemalong A17</strain>
    </source>
</reference>
<dbReference type="EMBL" id="CM001218">
    <property type="protein sequence ID" value="AES65081.2"/>
    <property type="molecule type" value="Genomic_DNA"/>
</dbReference>
<evidence type="ECO:0000313" key="4">
    <source>
        <dbReference type="EnsemblPlants" id="AES65081"/>
    </source>
</evidence>
<name>G7IMY6_MEDTR</name>
<dbReference type="PaxDb" id="3880-AES65081"/>
<accession>G7IMY6</accession>
<reference evidence="2 5" key="1">
    <citation type="journal article" date="2011" name="Nature">
        <title>The Medicago genome provides insight into the evolution of rhizobial symbioses.</title>
        <authorList>
            <person name="Young N.D."/>
            <person name="Debelle F."/>
            <person name="Oldroyd G.E."/>
            <person name="Geurts R."/>
            <person name="Cannon S.B."/>
            <person name="Udvardi M.K."/>
            <person name="Benedito V.A."/>
            <person name="Mayer K.F."/>
            <person name="Gouzy J."/>
            <person name="Schoof H."/>
            <person name="Van de Peer Y."/>
            <person name="Proost S."/>
            <person name="Cook D.R."/>
            <person name="Meyers B.C."/>
            <person name="Spannagl M."/>
            <person name="Cheung F."/>
            <person name="De Mita S."/>
            <person name="Krishnakumar V."/>
            <person name="Gundlach H."/>
            <person name="Zhou S."/>
            <person name="Mudge J."/>
            <person name="Bharti A.K."/>
            <person name="Murray J.D."/>
            <person name="Naoumkina M.A."/>
            <person name="Rosen B."/>
            <person name="Silverstein K.A."/>
            <person name="Tang H."/>
            <person name="Rombauts S."/>
            <person name="Zhao P.X."/>
            <person name="Zhou P."/>
            <person name="Barbe V."/>
            <person name="Bardou P."/>
            <person name="Bechner M."/>
            <person name="Bellec A."/>
            <person name="Berger A."/>
            <person name="Berges H."/>
            <person name="Bidwell S."/>
            <person name="Bisseling T."/>
            <person name="Choisne N."/>
            <person name="Couloux A."/>
            <person name="Denny R."/>
            <person name="Deshpande S."/>
            <person name="Dai X."/>
            <person name="Doyle J.J."/>
            <person name="Dudez A.M."/>
            <person name="Farmer A.D."/>
            <person name="Fouteau S."/>
            <person name="Franken C."/>
            <person name="Gibelin C."/>
            <person name="Gish J."/>
            <person name="Goldstein S."/>
            <person name="Gonzalez A.J."/>
            <person name="Green P.J."/>
            <person name="Hallab A."/>
            <person name="Hartog M."/>
            <person name="Hua A."/>
            <person name="Humphray S.J."/>
            <person name="Jeong D.H."/>
            <person name="Jing Y."/>
            <person name="Jocker A."/>
            <person name="Kenton S.M."/>
            <person name="Kim D.J."/>
            <person name="Klee K."/>
            <person name="Lai H."/>
            <person name="Lang C."/>
            <person name="Lin S."/>
            <person name="Macmil S.L."/>
            <person name="Magdelenat G."/>
            <person name="Matthews L."/>
            <person name="McCorrison J."/>
            <person name="Monaghan E.L."/>
            <person name="Mun J.H."/>
            <person name="Najar F.Z."/>
            <person name="Nicholson C."/>
            <person name="Noirot C."/>
            <person name="O'Bleness M."/>
            <person name="Paule C.R."/>
            <person name="Poulain J."/>
            <person name="Prion F."/>
            <person name="Qin B."/>
            <person name="Qu C."/>
            <person name="Retzel E.F."/>
            <person name="Riddle C."/>
            <person name="Sallet E."/>
            <person name="Samain S."/>
            <person name="Samson N."/>
            <person name="Sanders I."/>
            <person name="Saurat O."/>
            <person name="Scarpelli C."/>
            <person name="Schiex T."/>
            <person name="Segurens B."/>
            <person name="Severin A.J."/>
            <person name="Sherrier D.J."/>
            <person name="Shi R."/>
            <person name="Sims S."/>
            <person name="Singer S.R."/>
            <person name="Sinharoy S."/>
            <person name="Sterck L."/>
            <person name="Viollet A."/>
            <person name="Wang B.B."/>
            <person name="Wang K."/>
            <person name="Wang M."/>
            <person name="Wang X."/>
            <person name="Warfsmann J."/>
            <person name="Weissenbach J."/>
            <person name="White D.D."/>
            <person name="White J.D."/>
            <person name="Wiley G.B."/>
            <person name="Wincker P."/>
            <person name="Xing Y."/>
            <person name="Yang L."/>
            <person name="Yao Z."/>
            <person name="Ying F."/>
            <person name="Zhai J."/>
            <person name="Zhou L."/>
            <person name="Zuber A."/>
            <person name="Denarie J."/>
            <person name="Dixon R.A."/>
            <person name="May G.D."/>
            <person name="Schwartz D.C."/>
            <person name="Rogers J."/>
            <person name="Quetier F."/>
            <person name="Town C.D."/>
            <person name="Roe B.A."/>
        </authorList>
    </citation>
    <scope>NUCLEOTIDE SEQUENCE [LARGE SCALE GENOMIC DNA]</scope>
    <source>
        <strain evidence="2">A17</strain>
        <strain evidence="4 5">cv. Jemalong A17</strain>
    </source>
</reference>
<evidence type="ECO:0000313" key="2">
    <source>
        <dbReference type="EMBL" id="AES65081.2"/>
    </source>
</evidence>
<keyword evidence="5" id="KW-1185">Reference proteome</keyword>
<dbReference type="AlphaFoldDB" id="G7IMY6"/>